<dbReference type="EMBL" id="AZBU02000012">
    <property type="protein sequence ID" value="TKR59313.1"/>
    <property type="molecule type" value="Genomic_DNA"/>
</dbReference>
<keyword evidence="13" id="KW-1185">Reference proteome</keyword>
<keyword evidence="5" id="KW-0863">Zinc-finger</keyword>
<feature type="transmembrane region" description="Helical" evidence="10">
    <location>
        <begin position="440"/>
        <end position="465"/>
    </location>
</feature>
<keyword evidence="4" id="KW-0479">Metal-binding</keyword>
<evidence type="ECO:0000256" key="7">
    <source>
        <dbReference type="ARBA" id="ARBA00022833"/>
    </source>
</evidence>
<evidence type="ECO:0000256" key="5">
    <source>
        <dbReference type="ARBA" id="ARBA00022771"/>
    </source>
</evidence>
<feature type="transmembrane region" description="Helical" evidence="10">
    <location>
        <begin position="95"/>
        <end position="115"/>
    </location>
</feature>
<dbReference type="Pfam" id="PF12906">
    <property type="entry name" value="RINGv"/>
    <property type="match status" value="1"/>
</dbReference>
<dbReference type="GO" id="GO:0004842">
    <property type="term" value="F:ubiquitin-protein transferase activity"/>
    <property type="evidence" value="ECO:0007669"/>
    <property type="project" value="TreeGrafter"/>
</dbReference>
<feature type="transmembrane region" description="Helical" evidence="10">
    <location>
        <begin position="373"/>
        <end position="391"/>
    </location>
</feature>
<evidence type="ECO:0000256" key="9">
    <source>
        <dbReference type="ARBA" id="ARBA00023136"/>
    </source>
</evidence>
<keyword evidence="8 10" id="KW-1133">Transmembrane helix</keyword>
<dbReference type="PANTHER" id="PTHR46065:SF3">
    <property type="entry name" value="FI20425P1"/>
    <property type="match status" value="1"/>
</dbReference>
<dbReference type="CDD" id="cd16495">
    <property type="entry name" value="RING_CH-C4HC3_MARCH"/>
    <property type="match status" value="1"/>
</dbReference>
<accession>A0A4U5LTC7</accession>
<proteinExistence type="predicted"/>
<evidence type="ECO:0000256" key="2">
    <source>
        <dbReference type="ARBA" id="ARBA00022679"/>
    </source>
</evidence>
<evidence type="ECO:0000256" key="8">
    <source>
        <dbReference type="ARBA" id="ARBA00022989"/>
    </source>
</evidence>
<feature type="transmembrane region" description="Helical" evidence="10">
    <location>
        <begin position="477"/>
        <end position="500"/>
    </location>
</feature>
<feature type="transmembrane region" description="Helical" evidence="10">
    <location>
        <begin position="191"/>
        <end position="214"/>
    </location>
</feature>
<dbReference type="AlphaFoldDB" id="A0A4U5LTC7"/>
<dbReference type="Proteomes" id="UP000298663">
    <property type="component" value="Unassembled WGS sequence"/>
</dbReference>
<dbReference type="SMART" id="SM00744">
    <property type="entry name" value="RINGv"/>
    <property type="match status" value="1"/>
</dbReference>
<dbReference type="PROSITE" id="PS51292">
    <property type="entry name" value="ZF_RING_CH"/>
    <property type="match status" value="1"/>
</dbReference>
<dbReference type="InterPro" id="IPR013083">
    <property type="entry name" value="Znf_RING/FYVE/PHD"/>
</dbReference>
<dbReference type="Gene3D" id="3.30.40.10">
    <property type="entry name" value="Zinc/RING finger domain, C3HC4 (zinc finger)"/>
    <property type="match status" value="1"/>
</dbReference>
<feature type="transmembrane region" description="Helical" evidence="10">
    <location>
        <begin position="311"/>
        <end position="332"/>
    </location>
</feature>
<keyword evidence="6" id="KW-0833">Ubl conjugation pathway</keyword>
<feature type="transmembrane region" description="Helical" evidence="10">
    <location>
        <begin position="640"/>
        <end position="663"/>
    </location>
</feature>
<organism evidence="12 13">
    <name type="scientific">Steinernema carpocapsae</name>
    <name type="common">Entomopathogenic nematode</name>
    <dbReference type="NCBI Taxonomy" id="34508"/>
    <lineage>
        <taxon>Eukaryota</taxon>
        <taxon>Metazoa</taxon>
        <taxon>Ecdysozoa</taxon>
        <taxon>Nematoda</taxon>
        <taxon>Chromadorea</taxon>
        <taxon>Rhabditida</taxon>
        <taxon>Tylenchina</taxon>
        <taxon>Panagrolaimomorpha</taxon>
        <taxon>Strongyloidoidea</taxon>
        <taxon>Steinernematidae</taxon>
        <taxon>Steinernema</taxon>
    </lineage>
</organism>
<evidence type="ECO:0000313" key="12">
    <source>
        <dbReference type="EMBL" id="TKR59313.1"/>
    </source>
</evidence>
<dbReference type="GO" id="GO:0016567">
    <property type="term" value="P:protein ubiquitination"/>
    <property type="evidence" value="ECO:0007669"/>
    <property type="project" value="TreeGrafter"/>
</dbReference>
<dbReference type="STRING" id="34508.A0A4U5LTC7"/>
<keyword evidence="2" id="KW-0808">Transferase</keyword>
<gene>
    <name evidence="12" type="ORF">L596_029003</name>
</gene>
<feature type="transmembrane region" description="Helical" evidence="10">
    <location>
        <begin position="520"/>
        <end position="538"/>
    </location>
</feature>
<evidence type="ECO:0000259" key="11">
    <source>
        <dbReference type="PROSITE" id="PS51292"/>
    </source>
</evidence>
<feature type="domain" description="RING-CH-type" evidence="11">
    <location>
        <begin position="12"/>
        <end position="74"/>
    </location>
</feature>
<evidence type="ECO:0000256" key="1">
    <source>
        <dbReference type="ARBA" id="ARBA00004141"/>
    </source>
</evidence>
<feature type="transmembrane region" description="Helical" evidence="10">
    <location>
        <begin position="571"/>
        <end position="586"/>
    </location>
</feature>
<feature type="transmembrane region" description="Helical" evidence="10">
    <location>
        <begin position="545"/>
        <end position="565"/>
    </location>
</feature>
<reference evidence="12 13" key="2">
    <citation type="journal article" date="2019" name="G3 (Bethesda)">
        <title>Hybrid Assembly of the Genome of the Entomopathogenic Nematode Steinernema carpocapsae Identifies the X-Chromosome.</title>
        <authorList>
            <person name="Serra L."/>
            <person name="Macchietto M."/>
            <person name="Macias-Munoz A."/>
            <person name="McGill C.J."/>
            <person name="Rodriguez I.M."/>
            <person name="Rodriguez B."/>
            <person name="Murad R."/>
            <person name="Mortazavi A."/>
        </authorList>
    </citation>
    <scope>NUCLEOTIDE SEQUENCE [LARGE SCALE GENOMIC DNA]</scope>
    <source>
        <strain evidence="12 13">ALL</strain>
    </source>
</reference>
<feature type="transmembrane region" description="Helical" evidence="10">
    <location>
        <begin position="127"/>
        <end position="149"/>
    </location>
</feature>
<dbReference type="OrthoDB" id="264354at2759"/>
<dbReference type="GO" id="GO:0008270">
    <property type="term" value="F:zinc ion binding"/>
    <property type="evidence" value="ECO:0007669"/>
    <property type="project" value="UniProtKB-KW"/>
</dbReference>
<evidence type="ECO:0000256" key="10">
    <source>
        <dbReference type="SAM" id="Phobius"/>
    </source>
</evidence>
<comment type="caution">
    <text evidence="12">The sequence shown here is derived from an EMBL/GenBank/DDBJ whole genome shotgun (WGS) entry which is preliminary data.</text>
</comment>
<feature type="transmembrane region" description="Helical" evidence="10">
    <location>
        <begin position="284"/>
        <end position="305"/>
    </location>
</feature>
<dbReference type="SUPFAM" id="SSF57850">
    <property type="entry name" value="RING/U-box"/>
    <property type="match status" value="1"/>
</dbReference>
<comment type="subcellular location">
    <subcellularLocation>
        <location evidence="1">Membrane</location>
        <topology evidence="1">Multi-pass membrane protein</topology>
    </subcellularLocation>
</comment>
<protein>
    <recommendedName>
        <fullName evidence="11">RING-CH-type domain-containing protein</fullName>
    </recommendedName>
</protein>
<keyword evidence="3 10" id="KW-0812">Transmembrane</keyword>
<name>A0A4U5LTC7_STECR</name>
<feature type="transmembrane region" description="Helical" evidence="10">
    <location>
        <begin position="606"/>
        <end position="628"/>
    </location>
</feature>
<sequence length="738" mass="83480">MSDEAAEVVSLISDPGSPNCRICYCSSEEPLCTPCKCNGTVLYVHQSCMDRWVELRPKDWDGKCDVCQYKLVYEEHEISQGAVTWSVYFEALGKYLLSLFSFLLPMLSICASFLLNLKIIADHEDSMVYLTISSTVVNLQMAFFLMKFLKLPFIQRHLQWAKCPLPKVGQVKNPKKIRETSYMDVFKSDTYYALCVVGFVIVSSGAVQGFAALLPKPEATNATAEIRPIANESTEATPTTYTKKQVEMEALAFFLLCIFFLLEISSLVILPFYEFVNRCIRNALALIFGKVFNHLVTSFFVGWYVEGYNSALFAGSLFLDVAAGQLIVMELVEMYILGYGRVINVAVNTSLLRYPIQNVENKYRNGLTRIKNAVLYIVLCMVIFMIAPLYLTRWVVPEALPLNIGNFDSRNISEKIFGADHNKSDTLIKVFEGMNRSVQALFVFNVVSYAFPVWHLVFSIFGQVLKIIGAKKDSKISALLNFCMLVFTTVFFTASALTALTLGRLVLSLFPGLSDYEHDITAFGIGWLLLRLLGTTVIDAIRSSGIILTCACYAVLYLIVIRLLVESYNPVRVETIFYVCWIVIYLKHHKSLKDIFLNATTAAQRLGVAAAFLMPLYIGIWTGILPSSLETVKSFSSFKWFFLGYTLGVLVICLSIYSIYLLWRLHYHLRFEYEEIASVLLNYDPAAENAPPKNKIYAKLKPYGSYSICGYIWLSLKRLKLKKKHIGTNEEEMLQNVS</sequence>
<feature type="transmembrane region" description="Helical" evidence="10">
    <location>
        <begin position="250"/>
        <end position="272"/>
    </location>
</feature>
<keyword evidence="9 10" id="KW-0472">Membrane</keyword>
<evidence type="ECO:0000256" key="3">
    <source>
        <dbReference type="ARBA" id="ARBA00022692"/>
    </source>
</evidence>
<evidence type="ECO:0000313" key="13">
    <source>
        <dbReference type="Proteomes" id="UP000298663"/>
    </source>
</evidence>
<dbReference type="PANTHER" id="PTHR46065">
    <property type="entry name" value="E3 UBIQUITIN-PROTEIN LIGASE MARCH 2/3 FAMILY MEMBER"/>
    <property type="match status" value="1"/>
</dbReference>
<dbReference type="InterPro" id="IPR011016">
    <property type="entry name" value="Znf_RING-CH"/>
</dbReference>
<keyword evidence="7" id="KW-0862">Zinc</keyword>
<reference evidence="12 13" key="1">
    <citation type="journal article" date="2015" name="Genome Biol.">
        <title>Comparative genomics of Steinernema reveals deeply conserved gene regulatory networks.</title>
        <authorList>
            <person name="Dillman A.R."/>
            <person name="Macchietto M."/>
            <person name="Porter C.F."/>
            <person name="Rogers A."/>
            <person name="Williams B."/>
            <person name="Antoshechkin I."/>
            <person name="Lee M.M."/>
            <person name="Goodwin Z."/>
            <person name="Lu X."/>
            <person name="Lewis E.E."/>
            <person name="Goodrich-Blair H."/>
            <person name="Stock S.P."/>
            <person name="Adams B.J."/>
            <person name="Sternberg P.W."/>
            <person name="Mortazavi A."/>
        </authorList>
    </citation>
    <scope>NUCLEOTIDE SEQUENCE [LARGE SCALE GENOMIC DNA]</scope>
    <source>
        <strain evidence="12 13">ALL</strain>
    </source>
</reference>
<evidence type="ECO:0000256" key="6">
    <source>
        <dbReference type="ARBA" id="ARBA00022786"/>
    </source>
</evidence>
<evidence type="ECO:0000256" key="4">
    <source>
        <dbReference type="ARBA" id="ARBA00022723"/>
    </source>
</evidence>
<dbReference type="GO" id="GO:0016020">
    <property type="term" value="C:membrane"/>
    <property type="evidence" value="ECO:0007669"/>
    <property type="project" value="UniProtKB-SubCell"/>
</dbReference>